<dbReference type="AlphaFoldDB" id="A0A9C6TDU0"/>
<keyword evidence="2" id="KW-1185">Reference proteome</keyword>
<reference evidence="3" key="2">
    <citation type="submission" date="2025-08" db="UniProtKB">
        <authorList>
            <consortium name="RefSeq"/>
        </authorList>
    </citation>
    <scope>IDENTIFICATION</scope>
</reference>
<feature type="region of interest" description="Disordered" evidence="1">
    <location>
        <begin position="26"/>
        <end position="53"/>
    </location>
</feature>
<dbReference type="GeneID" id="110277220"/>
<name>A0A9C6TDU0_ARADU</name>
<evidence type="ECO:0000313" key="2">
    <source>
        <dbReference type="Proteomes" id="UP000515211"/>
    </source>
</evidence>
<proteinExistence type="predicted"/>
<dbReference type="Proteomes" id="UP000515211">
    <property type="component" value="Unplaced"/>
</dbReference>
<reference evidence="3" key="1">
    <citation type="journal article" date="2014" name="PLoS ONE">
        <title>Comparisons of De Novo Transcriptome Assemblers in Diploid and Polyploid Species Using Peanut (Arachis spp.) RNA-Seq Data.</title>
        <authorList>
            <person name="Chopra R."/>
            <person name="Burow G."/>
            <person name="Farmer A."/>
            <person name="Mudge J."/>
            <person name="Simpson C.E."/>
            <person name="Burow M.D."/>
        </authorList>
    </citation>
    <scope>NUCLEOTIDE SEQUENCE</scope>
</reference>
<evidence type="ECO:0000256" key="1">
    <source>
        <dbReference type="SAM" id="MobiDB-lite"/>
    </source>
</evidence>
<dbReference type="RefSeq" id="XP_052112236.1">
    <property type="nucleotide sequence ID" value="XM_052256276.1"/>
</dbReference>
<organism evidence="2 3">
    <name type="scientific">Arachis duranensis</name>
    <name type="common">Wild peanut</name>
    <dbReference type="NCBI Taxonomy" id="130453"/>
    <lineage>
        <taxon>Eukaryota</taxon>
        <taxon>Viridiplantae</taxon>
        <taxon>Streptophyta</taxon>
        <taxon>Embryophyta</taxon>
        <taxon>Tracheophyta</taxon>
        <taxon>Spermatophyta</taxon>
        <taxon>Magnoliopsida</taxon>
        <taxon>eudicotyledons</taxon>
        <taxon>Gunneridae</taxon>
        <taxon>Pentapetalae</taxon>
        <taxon>rosids</taxon>
        <taxon>fabids</taxon>
        <taxon>Fabales</taxon>
        <taxon>Fabaceae</taxon>
        <taxon>Papilionoideae</taxon>
        <taxon>50 kb inversion clade</taxon>
        <taxon>dalbergioids sensu lato</taxon>
        <taxon>Dalbergieae</taxon>
        <taxon>Pterocarpus clade</taxon>
        <taxon>Arachis</taxon>
    </lineage>
</organism>
<protein>
    <submittedName>
        <fullName evidence="3">Uncharacterized protein LOC110277220</fullName>
    </submittedName>
</protein>
<sequence length="162" mass="16767">MHDALPSPRHTSKPVVVVVCRRGPRSSTGVGLPHTPITKGPRRETRPCTPHLGTTKGAWRGRVVPCAPAACSPYVYGRRKTVPDAVLVLLCGLLNLDGAAVRLSPEAPHASGCPLNVLGRFPRTLPSGVGSAPPYASACRHAPRRAGGCSSGRAGFADRGGG</sequence>
<accession>A0A9C6TDU0</accession>
<evidence type="ECO:0000313" key="3">
    <source>
        <dbReference type="RefSeq" id="XP_052112236.1"/>
    </source>
</evidence>
<gene>
    <name evidence="3" type="primary">LOC110277220</name>
</gene>
<dbReference type="KEGG" id="adu:110277220"/>